<reference evidence="1" key="1">
    <citation type="journal article" date="2020" name="Stud. Mycol.">
        <title>101 Dothideomycetes genomes: a test case for predicting lifestyles and emergence of pathogens.</title>
        <authorList>
            <person name="Haridas S."/>
            <person name="Albert R."/>
            <person name="Binder M."/>
            <person name="Bloem J."/>
            <person name="Labutti K."/>
            <person name="Salamov A."/>
            <person name="Andreopoulos B."/>
            <person name="Baker S."/>
            <person name="Barry K."/>
            <person name="Bills G."/>
            <person name="Bluhm B."/>
            <person name="Cannon C."/>
            <person name="Castanera R."/>
            <person name="Culley D."/>
            <person name="Daum C."/>
            <person name="Ezra D."/>
            <person name="Gonzalez J."/>
            <person name="Henrissat B."/>
            <person name="Kuo A."/>
            <person name="Liang C."/>
            <person name="Lipzen A."/>
            <person name="Lutzoni F."/>
            <person name="Magnuson J."/>
            <person name="Mondo S."/>
            <person name="Nolan M."/>
            <person name="Ohm R."/>
            <person name="Pangilinan J."/>
            <person name="Park H.-J."/>
            <person name="Ramirez L."/>
            <person name="Alfaro M."/>
            <person name="Sun H."/>
            <person name="Tritt A."/>
            <person name="Yoshinaga Y."/>
            <person name="Zwiers L.-H."/>
            <person name="Turgeon B."/>
            <person name="Goodwin S."/>
            <person name="Spatafora J."/>
            <person name="Crous P."/>
            <person name="Grigoriev I."/>
        </authorList>
    </citation>
    <scope>NUCLEOTIDE SEQUENCE</scope>
    <source>
        <strain evidence="1">Tuck. ex Michener</strain>
    </source>
</reference>
<protein>
    <submittedName>
        <fullName evidence="1">Uncharacterized protein</fullName>
    </submittedName>
</protein>
<organism evidence="1 2">
    <name type="scientific">Viridothelium virens</name>
    <name type="common">Speckled blister lichen</name>
    <name type="synonym">Trypethelium virens</name>
    <dbReference type="NCBI Taxonomy" id="1048519"/>
    <lineage>
        <taxon>Eukaryota</taxon>
        <taxon>Fungi</taxon>
        <taxon>Dikarya</taxon>
        <taxon>Ascomycota</taxon>
        <taxon>Pezizomycotina</taxon>
        <taxon>Dothideomycetes</taxon>
        <taxon>Dothideomycetes incertae sedis</taxon>
        <taxon>Trypetheliales</taxon>
        <taxon>Trypetheliaceae</taxon>
        <taxon>Viridothelium</taxon>
    </lineage>
</organism>
<gene>
    <name evidence="1" type="ORF">EV356DRAFT_566189</name>
</gene>
<evidence type="ECO:0000313" key="2">
    <source>
        <dbReference type="Proteomes" id="UP000800092"/>
    </source>
</evidence>
<sequence length="195" mass="22606">MPYAIVFATYDIKTEAWNDFAQTATIEGTDIRPIVLVYSYSPQNVQSVTNSLAAPVKTELSSASYPELRALFRSIVDAHLHERRLSLGLFLILDEQSATDRQVVIVHREPEWVHAETGERLPCHPSEDGREDQDRFEAKTVWRRFRVPFEEALSQWLAMQAKGSYDLEEHEELRHYLQRVDHGPAEEREPFQPKD</sequence>
<proteinExistence type="predicted"/>
<accession>A0A6A6HCJ4</accession>
<name>A0A6A6HCJ4_VIRVR</name>
<dbReference type="EMBL" id="ML991790">
    <property type="protein sequence ID" value="KAF2235558.1"/>
    <property type="molecule type" value="Genomic_DNA"/>
</dbReference>
<keyword evidence="2" id="KW-1185">Reference proteome</keyword>
<evidence type="ECO:0000313" key="1">
    <source>
        <dbReference type="EMBL" id="KAF2235558.1"/>
    </source>
</evidence>
<dbReference type="AlphaFoldDB" id="A0A6A6HCJ4"/>
<dbReference type="Proteomes" id="UP000800092">
    <property type="component" value="Unassembled WGS sequence"/>
</dbReference>
<dbReference type="OrthoDB" id="3914127at2759"/>